<sequence length="317" mass="34261">MLRRCADPEDVLVEPRRRHELREPFRIPARHRKLGMPEQRVMRIFVEQDDLRIEPALRAIAATGGEGDRSAGAAIIKARNVLAAGAEQPLDHRIVGDDVDGQLVRGIDVGVGQAAHQADRRIEPLQLLGLLAHGIGAVVGVDDDVATGRFIPFGLCGRSERGRSARRRHHAPYRESHPPPPSVRCGQRNAARARCQRSFAAAARRCDRSGSACAAAGVDELFVGERGQRGALGGLLLDQAFGGDRIDGAALADGLRTQAAQCLHRLRAEHVARDRQAAGDGVEDARRHGLFVVGDGEALPRVAGGEILASRRRSTRR</sequence>
<protein>
    <submittedName>
        <fullName evidence="2">Uncharacterized protein</fullName>
    </submittedName>
</protein>
<reference evidence="2 3" key="1">
    <citation type="journal article" date="2017" name="Curr. Biol.">
        <title>Genome architecture and evolution of a unichromosomal asexual nematode.</title>
        <authorList>
            <person name="Fradin H."/>
            <person name="Zegar C."/>
            <person name="Gutwein M."/>
            <person name="Lucas J."/>
            <person name="Kovtun M."/>
            <person name="Corcoran D."/>
            <person name="Baugh L.R."/>
            <person name="Kiontke K."/>
            <person name="Gunsalus K."/>
            <person name="Fitch D.H."/>
            <person name="Piano F."/>
        </authorList>
    </citation>
    <scope>NUCLEOTIDE SEQUENCE [LARGE SCALE GENOMIC DNA]</scope>
    <source>
        <strain evidence="2">PF1309</strain>
    </source>
</reference>
<evidence type="ECO:0000313" key="2">
    <source>
        <dbReference type="EMBL" id="PAV67491.1"/>
    </source>
</evidence>
<comment type="caution">
    <text evidence="2">The sequence shown here is derived from an EMBL/GenBank/DDBJ whole genome shotgun (WGS) entry which is preliminary data.</text>
</comment>
<name>A0A2A2K0M3_9BILA</name>
<gene>
    <name evidence="2" type="ORF">WR25_22253</name>
</gene>
<dbReference type="AlphaFoldDB" id="A0A2A2K0M3"/>
<proteinExistence type="predicted"/>
<feature type="region of interest" description="Disordered" evidence="1">
    <location>
        <begin position="161"/>
        <end position="187"/>
    </location>
</feature>
<dbReference type="Proteomes" id="UP000218231">
    <property type="component" value="Unassembled WGS sequence"/>
</dbReference>
<evidence type="ECO:0000256" key="1">
    <source>
        <dbReference type="SAM" id="MobiDB-lite"/>
    </source>
</evidence>
<accession>A0A2A2K0M3</accession>
<evidence type="ECO:0000313" key="3">
    <source>
        <dbReference type="Proteomes" id="UP000218231"/>
    </source>
</evidence>
<organism evidence="2 3">
    <name type="scientific">Diploscapter pachys</name>
    <dbReference type="NCBI Taxonomy" id="2018661"/>
    <lineage>
        <taxon>Eukaryota</taxon>
        <taxon>Metazoa</taxon>
        <taxon>Ecdysozoa</taxon>
        <taxon>Nematoda</taxon>
        <taxon>Chromadorea</taxon>
        <taxon>Rhabditida</taxon>
        <taxon>Rhabditina</taxon>
        <taxon>Rhabditomorpha</taxon>
        <taxon>Rhabditoidea</taxon>
        <taxon>Rhabditidae</taxon>
        <taxon>Diploscapter</taxon>
    </lineage>
</organism>
<dbReference type="EMBL" id="LIAE01009915">
    <property type="protein sequence ID" value="PAV67491.1"/>
    <property type="molecule type" value="Genomic_DNA"/>
</dbReference>
<keyword evidence="3" id="KW-1185">Reference proteome</keyword>